<dbReference type="Proteomes" id="UP000029353">
    <property type="component" value="Segment"/>
</dbReference>
<organism evidence="1 2">
    <name type="scientific">Lelliottia phage phD2B</name>
    <dbReference type="NCBI Taxonomy" id="1542498"/>
    <lineage>
        <taxon>Viruses</taxon>
        <taxon>Duplodnaviria</taxon>
        <taxon>Heunggongvirae</taxon>
        <taxon>Uroviricota</taxon>
        <taxon>Caudoviricetes</taxon>
        <taxon>Autographivirales</taxon>
        <taxon>Autosignataviridae</taxon>
        <taxon>Molineuxvirinae</taxon>
        <taxon>Tuodvirus</taxon>
        <taxon>Tuodvirus phD2B</taxon>
    </lineage>
</organism>
<name>A0A088FS15_9CAUD</name>
<evidence type="ECO:0000313" key="1">
    <source>
        <dbReference type="EMBL" id="AIM51228.1"/>
    </source>
</evidence>
<dbReference type="KEGG" id="vg:22111980"/>
<sequence>MDSGNMMGTLGQQDAAQDAYDVGKCTSGRVRAVSVPLFASASFVHHVLPCGIPCALHDVLPRNYMMGSLALSLWWA</sequence>
<evidence type="ECO:0000313" key="2">
    <source>
        <dbReference type="Proteomes" id="UP000029353"/>
    </source>
</evidence>
<dbReference type="EMBL" id="KM370384">
    <property type="protein sequence ID" value="AIM51228.1"/>
    <property type="molecule type" value="Genomic_DNA"/>
</dbReference>
<accession>A0A088FS15</accession>
<proteinExistence type="predicted"/>
<dbReference type="GeneID" id="22111980"/>
<dbReference type="RefSeq" id="YP_009102747.1">
    <property type="nucleotide sequence ID" value="NC_025450.1"/>
</dbReference>
<reference evidence="1 2" key="1">
    <citation type="submission" date="2014-10" db="EMBL/GenBank/DDBJ databases">
        <title>Complete Genome of Lelliottia podophage phD2B.</title>
        <authorList>
            <person name="Nowicki G."/>
            <person name="Barylski J."/>
            <person name="Kujawa N."/>
            <person name="Gozdzicka-Jozefiak A."/>
        </authorList>
    </citation>
    <scope>NUCLEOTIDE SEQUENCE [LARGE SCALE GENOMIC DNA]</scope>
</reference>
<keyword evidence="2" id="KW-1185">Reference proteome</keyword>
<gene>
    <name evidence="1" type="ORF">phD2B_001</name>
</gene>
<protein>
    <submittedName>
        <fullName evidence="1">Uncharacterized protein</fullName>
    </submittedName>
</protein>